<proteinExistence type="predicted"/>
<sequence>MKAKISVIIPIYNHAHTLADSLRSIARQTYAPAEIIIIDDGSTDGLGQKISAIIKSSGLDPSLIKFSSQPNQGASQARNAGFAKSSSDLVIFWDADTIAHPEMLKKLRQALLASPKSAYAYCGYKFGCKSMPSFAFEADKLKKFNYIDTTSLIRRKDFTGFDPDLKRFQDWDLWLTLLAQNKTGVFVPKILYKKIVSKRAGISRWLPAFVYNMPFIKTKSVLQYQQARQALIKKHSLPNR</sequence>
<evidence type="ECO:0000313" key="3">
    <source>
        <dbReference type="Proteomes" id="UP000231183"/>
    </source>
</evidence>
<protein>
    <recommendedName>
        <fullName evidence="1">Glycosyltransferase 2-like domain-containing protein</fullName>
    </recommendedName>
</protein>
<dbReference type="CDD" id="cd00761">
    <property type="entry name" value="Glyco_tranf_GTA_type"/>
    <property type="match status" value="1"/>
</dbReference>
<evidence type="ECO:0000313" key="2">
    <source>
        <dbReference type="EMBL" id="PIT87825.1"/>
    </source>
</evidence>
<reference evidence="3" key="1">
    <citation type="submission" date="2017-09" db="EMBL/GenBank/DDBJ databases">
        <title>Depth-based differentiation of microbial function through sediment-hosted aquifers and enrichment of novel symbionts in the deep terrestrial subsurface.</title>
        <authorList>
            <person name="Probst A.J."/>
            <person name="Ladd B."/>
            <person name="Jarett J.K."/>
            <person name="Geller-Mcgrath D.E."/>
            <person name="Sieber C.M.K."/>
            <person name="Emerson J.B."/>
            <person name="Anantharaman K."/>
            <person name="Thomas B.C."/>
            <person name="Malmstrom R."/>
            <person name="Stieglmeier M."/>
            <person name="Klingl A."/>
            <person name="Woyke T."/>
            <person name="Ryan C.M."/>
            <person name="Banfield J.F."/>
        </authorList>
    </citation>
    <scope>NUCLEOTIDE SEQUENCE [LARGE SCALE GENOMIC DNA]</scope>
</reference>
<dbReference type="PANTHER" id="PTHR43685:SF2">
    <property type="entry name" value="GLYCOSYLTRANSFERASE 2-LIKE DOMAIN-CONTAINING PROTEIN"/>
    <property type="match status" value="1"/>
</dbReference>
<name>A0A2M6W519_9BACT</name>
<dbReference type="Pfam" id="PF00535">
    <property type="entry name" value="Glycos_transf_2"/>
    <property type="match status" value="1"/>
</dbReference>
<dbReference type="Proteomes" id="UP000231183">
    <property type="component" value="Unassembled WGS sequence"/>
</dbReference>
<dbReference type="SUPFAM" id="SSF53448">
    <property type="entry name" value="Nucleotide-diphospho-sugar transferases"/>
    <property type="match status" value="1"/>
</dbReference>
<gene>
    <name evidence="2" type="ORF">COU31_00650</name>
</gene>
<dbReference type="EMBL" id="PFBX01000005">
    <property type="protein sequence ID" value="PIT87825.1"/>
    <property type="molecule type" value="Genomic_DNA"/>
</dbReference>
<dbReference type="PANTHER" id="PTHR43685">
    <property type="entry name" value="GLYCOSYLTRANSFERASE"/>
    <property type="match status" value="1"/>
</dbReference>
<accession>A0A2M6W519</accession>
<organism evidence="2 3">
    <name type="scientific">Candidatus Magasanikbacteria bacterium CG10_big_fil_rev_8_21_14_0_10_40_10</name>
    <dbReference type="NCBI Taxonomy" id="1974648"/>
    <lineage>
        <taxon>Bacteria</taxon>
        <taxon>Candidatus Magasanikiibacteriota</taxon>
    </lineage>
</organism>
<dbReference type="InterPro" id="IPR001173">
    <property type="entry name" value="Glyco_trans_2-like"/>
</dbReference>
<dbReference type="InterPro" id="IPR050834">
    <property type="entry name" value="Glycosyltransf_2"/>
</dbReference>
<dbReference type="AlphaFoldDB" id="A0A2M6W519"/>
<evidence type="ECO:0000259" key="1">
    <source>
        <dbReference type="Pfam" id="PF00535"/>
    </source>
</evidence>
<dbReference type="InterPro" id="IPR029044">
    <property type="entry name" value="Nucleotide-diphossugar_trans"/>
</dbReference>
<comment type="caution">
    <text evidence="2">The sequence shown here is derived from an EMBL/GenBank/DDBJ whole genome shotgun (WGS) entry which is preliminary data.</text>
</comment>
<dbReference type="Gene3D" id="3.90.550.10">
    <property type="entry name" value="Spore Coat Polysaccharide Biosynthesis Protein SpsA, Chain A"/>
    <property type="match status" value="1"/>
</dbReference>
<feature type="domain" description="Glycosyltransferase 2-like" evidence="1">
    <location>
        <begin position="6"/>
        <end position="130"/>
    </location>
</feature>